<dbReference type="AlphaFoldDB" id="A0AAW0S646"/>
<comment type="caution">
    <text evidence="1">The sequence shown here is derived from an EMBL/GenBank/DDBJ whole genome shotgun (WGS) entry which is preliminary data.</text>
</comment>
<dbReference type="Proteomes" id="UP001397290">
    <property type="component" value="Unassembled WGS sequence"/>
</dbReference>
<gene>
    <name evidence="1" type="ORF">G3M48_006468</name>
</gene>
<reference evidence="1 2" key="1">
    <citation type="submission" date="2020-02" db="EMBL/GenBank/DDBJ databases">
        <title>Comparative genomics of the hypocrealean fungal genus Beauvera.</title>
        <authorList>
            <person name="Showalter D.N."/>
            <person name="Bushley K.E."/>
            <person name="Rehner S.A."/>
        </authorList>
    </citation>
    <scope>NUCLEOTIDE SEQUENCE [LARGE SCALE GENOMIC DNA]</scope>
    <source>
        <strain evidence="1 2">ARSEF4384</strain>
    </source>
</reference>
<name>A0AAW0S646_9HYPO</name>
<proteinExistence type="predicted"/>
<sequence>MRNPSSLVDAIYQHTTRIDETSKFTRNHVHARAGSAGPCSASWLRVFTSQAPTAVADVASPALTNNKGGKMGGVLEAPPRARRPATSLIIRLRAVRRHVSDCNKNKAILAGHRHLPHRGQTDRGWFIMSALSAPPCPQVLLHSSLHPDPDGAPAYCFIMHALVIGHCYGPEQLPCPEAN</sequence>
<organism evidence="1 2">
    <name type="scientific">Beauveria asiatica</name>
    <dbReference type="NCBI Taxonomy" id="1069075"/>
    <lineage>
        <taxon>Eukaryota</taxon>
        <taxon>Fungi</taxon>
        <taxon>Dikarya</taxon>
        <taxon>Ascomycota</taxon>
        <taxon>Pezizomycotina</taxon>
        <taxon>Sordariomycetes</taxon>
        <taxon>Hypocreomycetidae</taxon>
        <taxon>Hypocreales</taxon>
        <taxon>Cordycipitaceae</taxon>
        <taxon>Beauveria</taxon>
    </lineage>
</organism>
<protein>
    <submittedName>
        <fullName evidence="1">Uncharacterized protein</fullName>
    </submittedName>
</protein>
<dbReference type="EMBL" id="JAAHCF010000044">
    <property type="protein sequence ID" value="KAK8149584.1"/>
    <property type="molecule type" value="Genomic_DNA"/>
</dbReference>
<evidence type="ECO:0000313" key="1">
    <source>
        <dbReference type="EMBL" id="KAK8149584.1"/>
    </source>
</evidence>
<accession>A0AAW0S646</accession>
<evidence type="ECO:0000313" key="2">
    <source>
        <dbReference type="Proteomes" id="UP001397290"/>
    </source>
</evidence>
<keyword evidence="2" id="KW-1185">Reference proteome</keyword>